<evidence type="ECO:0000256" key="5">
    <source>
        <dbReference type="ARBA" id="ARBA00023315"/>
    </source>
</evidence>
<dbReference type="InterPro" id="IPR011004">
    <property type="entry name" value="Trimer_LpxA-like_sf"/>
</dbReference>
<dbReference type="EMBL" id="DTIN01000040">
    <property type="protein sequence ID" value="HFX14285.1"/>
    <property type="molecule type" value="Genomic_DNA"/>
</dbReference>
<dbReference type="GO" id="GO:0016020">
    <property type="term" value="C:membrane"/>
    <property type="evidence" value="ECO:0007669"/>
    <property type="project" value="GOC"/>
</dbReference>
<dbReference type="PANTHER" id="PTHR43480">
    <property type="entry name" value="ACYL-[ACYL-CARRIER-PROTEIN]--UDP-N-ACETYLGLUCOSAMINE O-ACYLTRANSFERASE"/>
    <property type="match status" value="1"/>
</dbReference>
<comment type="caution">
    <text evidence="7">The sequence shown here is derived from an EMBL/GenBank/DDBJ whole genome shotgun (WGS) entry which is preliminary data.</text>
</comment>
<feature type="domain" description="UDP N-acetylglucosamine O-acyltransferase C-terminal" evidence="6">
    <location>
        <begin position="177"/>
        <end position="255"/>
    </location>
</feature>
<dbReference type="InterPro" id="IPR010137">
    <property type="entry name" value="Lipid_A_LpxA"/>
</dbReference>
<evidence type="ECO:0000256" key="3">
    <source>
        <dbReference type="ARBA" id="ARBA00022679"/>
    </source>
</evidence>
<dbReference type="PIRSF" id="PIRSF000456">
    <property type="entry name" value="UDP-GlcNAc_acltr"/>
    <property type="match status" value="1"/>
</dbReference>
<dbReference type="EC" id="2.3.1.129" evidence="7"/>
<keyword evidence="5 7" id="KW-0012">Acyltransferase</keyword>
<name>A0A7C3RXN8_DICTH</name>
<keyword evidence="4" id="KW-0443">Lipid metabolism</keyword>
<evidence type="ECO:0000256" key="2">
    <source>
        <dbReference type="ARBA" id="ARBA00022556"/>
    </source>
</evidence>
<evidence type="ECO:0000313" key="7">
    <source>
        <dbReference type="EMBL" id="HFX14285.1"/>
    </source>
</evidence>
<dbReference type="SUPFAM" id="SSF51161">
    <property type="entry name" value="Trimeric LpxA-like enzymes"/>
    <property type="match status" value="1"/>
</dbReference>
<gene>
    <name evidence="7" type="ORF">ENW00_09135</name>
</gene>
<protein>
    <submittedName>
        <fullName evidence="7">Acyl-ACP--UDP-N-acetylglucosamine O-acyltransferase</fullName>
        <ecNumber evidence="7">2.3.1.129</ecNumber>
    </submittedName>
</protein>
<sequence length="264" mass="28959">MKDVSIHPTAIISGKAEIGINVEIGPFTVIEDGVRIGDYTKIENNVHIKRGTIIGSGCHIHTGSVLGDIPQDLSFRGEESFLIIGNNVTIREYCVFHRASGNGNATIIGDNCYLMAYVHVAHNVKIGRDVIIANATQLAGYVEIGDKAFISGLVGIHQFVRIGSYAMVGALSKLVKDIPPFSLCDGNPALIYGINVVGLRRNGFSSDRIRIIRKLFHILYDKGLSFEKRLEAISKIEYEEAKMLVDFVKGSKRGIADASWRNEE</sequence>
<organism evidence="7">
    <name type="scientific">Dictyoglomus thermophilum</name>
    <dbReference type="NCBI Taxonomy" id="14"/>
    <lineage>
        <taxon>Bacteria</taxon>
        <taxon>Pseudomonadati</taxon>
        <taxon>Dictyoglomota</taxon>
        <taxon>Dictyoglomia</taxon>
        <taxon>Dictyoglomales</taxon>
        <taxon>Dictyoglomaceae</taxon>
        <taxon>Dictyoglomus</taxon>
    </lineage>
</organism>
<dbReference type="Gene3D" id="1.20.1180.10">
    <property type="entry name" value="Udp N-acetylglucosamine O-acyltransferase, C-terminal domain"/>
    <property type="match status" value="1"/>
</dbReference>
<dbReference type="InterPro" id="IPR037157">
    <property type="entry name" value="Acetyltransf_C_sf"/>
</dbReference>
<dbReference type="Pfam" id="PF13720">
    <property type="entry name" value="Acetyltransf_11"/>
    <property type="match status" value="1"/>
</dbReference>
<evidence type="ECO:0000259" key="6">
    <source>
        <dbReference type="Pfam" id="PF13720"/>
    </source>
</evidence>
<keyword evidence="2" id="KW-0441">Lipid A biosynthesis</keyword>
<dbReference type="InterPro" id="IPR001451">
    <property type="entry name" value="Hexapep"/>
</dbReference>
<dbReference type="GO" id="GO:0009245">
    <property type="term" value="P:lipid A biosynthetic process"/>
    <property type="evidence" value="ECO:0007669"/>
    <property type="project" value="UniProtKB-KW"/>
</dbReference>
<evidence type="ECO:0000256" key="1">
    <source>
        <dbReference type="ARBA" id="ARBA00022516"/>
    </source>
</evidence>
<dbReference type="Pfam" id="PF00132">
    <property type="entry name" value="Hexapep"/>
    <property type="match status" value="2"/>
</dbReference>
<proteinExistence type="predicted"/>
<dbReference type="Gene3D" id="2.160.10.10">
    <property type="entry name" value="Hexapeptide repeat proteins"/>
    <property type="match status" value="1"/>
</dbReference>
<evidence type="ECO:0000256" key="4">
    <source>
        <dbReference type="ARBA" id="ARBA00023098"/>
    </source>
</evidence>
<dbReference type="InterPro" id="IPR029098">
    <property type="entry name" value="Acetyltransf_C"/>
</dbReference>
<keyword evidence="3 7" id="KW-0808">Transferase</keyword>
<dbReference type="CDD" id="cd03351">
    <property type="entry name" value="LbH_UDP-GlcNAc_AT"/>
    <property type="match status" value="1"/>
</dbReference>
<dbReference type="GO" id="GO:0008780">
    <property type="term" value="F:acyl-[acyl-carrier-protein]-UDP-N-acetylglucosamine O-acyltransferase activity"/>
    <property type="evidence" value="ECO:0007669"/>
    <property type="project" value="UniProtKB-EC"/>
</dbReference>
<dbReference type="NCBIfam" id="NF003657">
    <property type="entry name" value="PRK05289.1"/>
    <property type="match status" value="1"/>
</dbReference>
<dbReference type="PANTHER" id="PTHR43480:SF1">
    <property type="entry name" value="ACYL-[ACYL-CARRIER-PROTEIN]--UDP-N-ACETYLGLUCOSAMINE O-ACYLTRANSFERASE, MITOCHONDRIAL-RELATED"/>
    <property type="match status" value="1"/>
</dbReference>
<dbReference type="AlphaFoldDB" id="A0A7C3RXN8"/>
<accession>A0A7C3RXN8</accession>
<reference evidence="7" key="1">
    <citation type="journal article" date="2020" name="mSystems">
        <title>Genome- and Community-Level Interaction Insights into Carbon Utilization and Element Cycling Functions of Hydrothermarchaeota in Hydrothermal Sediment.</title>
        <authorList>
            <person name="Zhou Z."/>
            <person name="Liu Y."/>
            <person name="Xu W."/>
            <person name="Pan J."/>
            <person name="Luo Z.H."/>
            <person name="Li M."/>
        </authorList>
    </citation>
    <scope>NUCLEOTIDE SEQUENCE [LARGE SCALE GENOMIC DNA]</scope>
    <source>
        <strain evidence="7">SpSt-81</strain>
    </source>
</reference>
<keyword evidence="1" id="KW-0444">Lipid biosynthesis</keyword>
<dbReference type="NCBIfam" id="TIGR01852">
    <property type="entry name" value="lipid_A_lpxA"/>
    <property type="match status" value="1"/>
</dbReference>